<accession>A0A8S4N351</accession>
<feature type="region of interest" description="Disordered" evidence="1">
    <location>
        <begin position="405"/>
        <end position="427"/>
    </location>
</feature>
<feature type="compositionally biased region" description="Basic and acidic residues" evidence="1">
    <location>
        <begin position="17"/>
        <end position="37"/>
    </location>
</feature>
<feature type="region of interest" description="Disordered" evidence="1">
    <location>
        <begin position="1"/>
        <end position="37"/>
    </location>
</feature>
<organism evidence="2 3">
    <name type="scientific">Owenia fusiformis</name>
    <name type="common">Polychaete worm</name>
    <dbReference type="NCBI Taxonomy" id="6347"/>
    <lineage>
        <taxon>Eukaryota</taxon>
        <taxon>Metazoa</taxon>
        <taxon>Spiralia</taxon>
        <taxon>Lophotrochozoa</taxon>
        <taxon>Annelida</taxon>
        <taxon>Polychaeta</taxon>
        <taxon>Sedentaria</taxon>
        <taxon>Canalipalpata</taxon>
        <taxon>Sabellida</taxon>
        <taxon>Oweniida</taxon>
        <taxon>Oweniidae</taxon>
        <taxon>Owenia</taxon>
    </lineage>
</organism>
<feature type="compositionally biased region" description="Basic residues" evidence="1">
    <location>
        <begin position="553"/>
        <end position="564"/>
    </location>
</feature>
<comment type="caution">
    <text evidence="2">The sequence shown here is derived from an EMBL/GenBank/DDBJ whole genome shotgun (WGS) entry which is preliminary data.</text>
</comment>
<protein>
    <submittedName>
        <fullName evidence="2">Uncharacterized protein</fullName>
    </submittedName>
</protein>
<feature type="region of interest" description="Disordered" evidence="1">
    <location>
        <begin position="919"/>
        <end position="949"/>
    </location>
</feature>
<feature type="compositionally biased region" description="Polar residues" evidence="1">
    <location>
        <begin position="1"/>
        <end position="13"/>
    </location>
</feature>
<gene>
    <name evidence="2" type="ORF">OFUS_LOCUS2789</name>
</gene>
<keyword evidence="3" id="KW-1185">Reference proteome</keyword>
<name>A0A8S4N351_OWEFU</name>
<dbReference type="Proteomes" id="UP000749559">
    <property type="component" value="Unassembled WGS sequence"/>
</dbReference>
<feature type="region of interest" description="Disordered" evidence="1">
    <location>
        <begin position="330"/>
        <end position="362"/>
    </location>
</feature>
<proteinExistence type="predicted"/>
<sequence>MAKCPTASSSLPNMSRPRSDRADDPRQTKSDTDIDDKNISPEVHQLMYQRLLRRIPSVLINQWPHVSWRDVKEIVFPKCSASDCEIVLSSMKVLFKYPYEKSMIKCDRESQRMFAMKGHIVPLKSFLVNLNILEDSILNLHYAVKTKHRYAKPRSSIQRQCKYTMDHVKTFGNKCTLSNNNDPRKDDKATDSKIAEVTHKGIKYPVLVRMDHSSRTEIFVPVNDLLSKSSRICPILQKACLLFINNQENKEKNLDTVLSSPSPLEANELMKKKQRLGQLDRKDQSWRFMTSQSVLIKRTHLLTIHNEVNTNGFKMDSVAMTDCLKKWFGTADTNRKPDSENPVDGNTGDGTQMQNDARSKWSSPERIDLITNIEQGIPGVVLSVIDKGSVNANGVNAHTGIIRASENGTKPRDQNKSLSSQKKNKVIGGQAEDTPIYPRIRNGAVLPKHIIPIHQLEKEENRTKAHGSKLSPLDKGEMGVTNKYNNVMLKQGIANGQDIKITTEGNHKNDEKRDMKVFIGARYDTNTYGQVEIIPYSKNYKGNTNVKDGQRTEKKHKVKPSKKKIWRHDIRKVLRSLELENICKSFENDTVKDTPNDAEKIPHFPIIQREEIRDKGNVYYKLGQRPSPMKSKTKMKHTKMSDINKENNHECEKIDLDAKERRKGVLRTPFGTRLENILYPRKCVEDGIHQVVAIVYDNVTKDKANNSKQNDSIKSISDNDSKNEANIYERTNPNVTVIPNNGKGAETNNDLTGTGSGEHVLAQSTSKPIFPAVDGSGDFIQVLKEFSIRPTHSMNSMRSLICGLENDSITIEKKSSSLLKIVDTSDDGLDKVDGVKEGGQFFEFEHSNYATTDASSPANDKCQDTERLTEQKINVCGKGTENNTSNRPLGPESFNVADHIKEDDDVKLEPHVHWKKRIYKSQVDSPAKGNLQPYRPNARPKASEASTTTITPVDTQQIDDCDSDGELPSQNSITKIKQSNDPKYSVDINEQLESSQHDLIENEHADIIDEREETKENADMVNVVLEKSQEVIDTEEQTIKIVSCCSLANDKHLLNMWEKCENDQPNLQDGVTDNQYQLPIGTTSHLHIDDLQQDECISQVNSEGSPFACECDWTSPMVFIENVSEESNREARCDYISTSIDPSSDILNENYPTSKSSSNVTIDVTYDNDDEIIEIENATYTHETKTNDVTLSRRTDDPRVLCSEESRAKQALLFKQLSALGKKKTTRPSGRPAMGIKSTSSDMFKNHRGTYGAESSKDITMHGLFIDDLRYTEIADPTSGLTTKGYTYKNLDVSIPFTVKFGYKYALVQDVHQLFPQCGARCPLVRSVVKKYKGLAATICDWDDVRNFDLIRDRMTQTGDILVRIDLLLKQGVDLYKDISSKHQRQTKIAQGCKQCKF</sequence>
<reference evidence="2" key="1">
    <citation type="submission" date="2022-03" db="EMBL/GenBank/DDBJ databases">
        <authorList>
            <person name="Martin C."/>
        </authorList>
    </citation>
    <scope>NUCLEOTIDE SEQUENCE</scope>
</reference>
<dbReference type="EMBL" id="CAIIXF020000001">
    <property type="protein sequence ID" value="CAH1775492.1"/>
    <property type="molecule type" value="Genomic_DNA"/>
</dbReference>
<feature type="region of interest" description="Disordered" evidence="1">
    <location>
        <begin position="544"/>
        <end position="564"/>
    </location>
</feature>
<evidence type="ECO:0000313" key="3">
    <source>
        <dbReference type="Proteomes" id="UP000749559"/>
    </source>
</evidence>
<evidence type="ECO:0000313" key="2">
    <source>
        <dbReference type="EMBL" id="CAH1775492.1"/>
    </source>
</evidence>
<evidence type="ECO:0000256" key="1">
    <source>
        <dbReference type="SAM" id="MobiDB-lite"/>
    </source>
</evidence>
<dbReference type="OrthoDB" id="6163165at2759"/>